<feature type="compositionally biased region" description="Polar residues" evidence="1">
    <location>
        <begin position="85"/>
        <end position="108"/>
    </location>
</feature>
<dbReference type="VEuPathDB" id="FungiDB:Z519_09533"/>
<dbReference type="InterPro" id="IPR001199">
    <property type="entry name" value="Cyt_B5-like_heme/steroid-bd"/>
</dbReference>
<organism evidence="3 4">
    <name type="scientific">Cladophialophora bantiana (strain ATCC 10958 / CBS 173.52 / CDC B-1940 / NIH 8579)</name>
    <name type="common">Xylohypha bantiana</name>
    <dbReference type="NCBI Taxonomy" id="1442370"/>
    <lineage>
        <taxon>Eukaryota</taxon>
        <taxon>Fungi</taxon>
        <taxon>Dikarya</taxon>
        <taxon>Ascomycota</taxon>
        <taxon>Pezizomycotina</taxon>
        <taxon>Eurotiomycetes</taxon>
        <taxon>Chaetothyriomycetidae</taxon>
        <taxon>Chaetothyriales</taxon>
        <taxon>Herpotrichiellaceae</taxon>
        <taxon>Cladophialophora</taxon>
    </lineage>
</organism>
<sequence>MSFSAKPHVPVHELNGHATAKNSWTGLNGTVLGFSNYAAQQPGGGEVIVQHLGKDGSDVYNKIHSPALVQRRFGKQRRIGKLKTSDSPMTATNQTNKEGSNKQQHNSLSPLKSITSLNQFEAAASPALTRYALLYLSGATEDGITERANRNVYNRVLFRRTCP</sequence>
<keyword evidence="4" id="KW-1185">Reference proteome</keyword>
<evidence type="ECO:0000256" key="1">
    <source>
        <dbReference type="SAM" id="MobiDB-lite"/>
    </source>
</evidence>
<dbReference type="PROSITE" id="PS50255">
    <property type="entry name" value="CYTOCHROME_B5_2"/>
    <property type="match status" value="1"/>
</dbReference>
<proteinExistence type="predicted"/>
<dbReference type="OrthoDB" id="260519at2759"/>
<dbReference type="Gene3D" id="3.20.20.70">
    <property type="entry name" value="Aldolase class I"/>
    <property type="match status" value="1"/>
</dbReference>
<dbReference type="Pfam" id="PF00173">
    <property type="entry name" value="Cyt-b5"/>
    <property type="match status" value="1"/>
</dbReference>
<dbReference type="RefSeq" id="XP_016616771.1">
    <property type="nucleotide sequence ID" value="XM_016767255.1"/>
</dbReference>
<reference evidence="3" key="1">
    <citation type="submission" date="2015-01" db="EMBL/GenBank/DDBJ databases">
        <title>The Genome Sequence of Cladophialophora bantiana CBS 173.52.</title>
        <authorList>
            <consortium name="The Broad Institute Genomics Platform"/>
            <person name="Cuomo C."/>
            <person name="de Hoog S."/>
            <person name="Gorbushina A."/>
            <person name="Stielow B."/>
            <person name="Teixiera M."/>
            <person name="Abouelleil A."/>
            <person name="Chapman S.B."/>
            <person name="Priest M."/>
            <person name="Young S.K."/>
            <person name="Wortman J."/>
            <person name="Nusbaum C."/>
            <person name="Birren B."/>
        </authorList>
    </citation>
    <scope>NUCLEOTIDE SEQUENCE [LARGE SCALE GENOMIC DNA]</scope>
    <source>
        <strain evidence="3">CBS 173.52</strain>
    </source>
</reference>
<dbReference type="InterPro" id="IPR036400">
    <property type="entry name" value="Cyt_B5-like_heme/steroid_sf"/>
</dbReference>
<dbReference type="GeneID" id="27702461"/>
<evidence type="ECO:0000313" key="4">
    <source>
        <dbReference type="Proteomes" id="UP000053789"/>
    </source>
</evidence>
<feature type="domain" description="Cytochrome b5 heme-binding" evidence="2">
    <location>
        <begin position="6"/>
        <end position="83"/>
    </location>
</feature>
<protein>
    <recommendedName>
        <fullName evidence="2">Cytochrome b5 heme-binding domain-containing protein</fullName>
    </recommendedName>
</protein>
<gene>
    <name evidence="3" type="ORF">Z519_09533</name>
</gene>
<name>A0A0D2FU85_CLAB1</name>
<evidence type="ECO:0000313" key="3">
    <source>
        <dbReference type="EMBL" id="KIW90102.1"/>
    </source>
</evidence>
<evidence type="ECO:0000259" key="2">
    <source>
        <dbReference type="PROSITE" id="PS50255"/>
    </source>
</evidence>
<dbReference type="InterPro" id="IPR013785">
    <property type="entry name" value="Aldolase_TIM"/>
</dbReference>
<dbReference type="EMBL" id="KN846994">
    <property type="protein sequence ID" value="KIW90102.1"/>
    <property type="molecule type" value="Genomic_DNA"/>
</dbReference>
<accession>A0A0D2FU85</accession>
<dbReference type="SUPFAM" id="SSF55856">
    <property type="entry name" value="Cytochrome b5-like heme/steroid binding domain"/>
    <property type="match status" value="1"/>
</dbReference>
<dbReference type="Gene3D" id="3.10.120.10">
    <property type="entry name" value="Cytochrome b5-like heme/steroid binding domain"/>
    <property type="match status" value="1"/>
</dbReference>
<dbReference type="AlphaFoldDB" id="A0A0D2FU85"/>
<dbReference type="HOGENOM" id="CLU_1626837_0_0_1"/>
<dbReference type="SMART" id="SM01117">
    <property type="entry name" value="Cyt-b5"/>
    <property type="match status" value="1"/>
</dbReference>
<feature type="region of interest" description="Disordered" evidence="1">
    <location>
        <begin position="76"/>
        <end position="108"/>
    </location>
</feature>
<dbReference type="Proteomes" id="UP000053789">
    <property type="component" value="Unassembled WGS sequence"/>
</dbReference>